<gene>
    <name evidence="2" type="ORF">B296_00044265</name>
</gene>
<feature type="region of interest" description="Disordered" evidence="1">
    <location>
        <begin position="123"/>
        <end position="143"/>
    </location>
</feature>
<dbReference type="AlphaFoldDB" id="A0A426ZBL9"/>
<dbReference type="Proteomes" id="UP000287651">
    <property type="component" value="Unassembled WGS sequence"/>
</dbReference>
<feature type="region of interest" description="Disordered" evidence="1">
    <location>
        <begin position="71"/>
        <end position="101"/>
    </location>
</feature>
<comment type="caution">
    <text evidence="2">The sequence shown here is derived from an EMBL/GenBank/DDBJ whole genome shotgun (WGS) entry which is preliminary data.</text>
</comment>
<name>A0A426ZBL9_ENSVE</name>
<evidence type="ECO:0000313" key="2">
    <source>
        <dbReference type="EMBL" id="RRT61342.1"/>
    </source>
</evidence>
<reference evidence="2 3" key="1">
    <citation type="journal article" date="2014" name="Agronomy (Basel)">
        <title>A Draft Genome Sequence for Ensete ventricosum, the Drought-Tolerant Tree Against Hunger.</title>
        <authorList>
            <person name="Harrison J."/>
            <person name="Moore K.A."/>
            <person name="Paszkiewicz K."/>
            <person name="Jones T."/>
            <person name="Grant M."/>
            <person name="Ambacheew D."/>
            <person name="Muzemil S."/>
            <person name="Studholme D.J."/>
        </authorList>
    </citation>
    <scope>NUCLEOTIDE SEQUENCE [LARGE SCALE GENOMIC DNA]</scope>
</reference>
<dbReference type="EMBL" id="AMZH03007429">
    <property type="protein sequence ID" value="RRT61342.1"/>
    <property type="molecule type" value="Genomic_DNA"/>
</dbReference>
<proteinExistence type="predicted"/>
<protein>
    <submittedName>
        <fullName evidence="2">Uncharacterized protein</fullName>
    </submittedName>
</protein>
<organism evidence="2 3">
    <name type="scientific">Ensete ventricosum</name>
    <name type="common">Abyssinian banana</name>
    <name type="synonym">Musa ensete</name>
    <dbReference type="NCBI Taxonomy" id="4639"/>
    <lineage>
        <taxon>Eukaryota</taxon>
        <taxon>Viridiplantae</taxon>
        <taxon>Streptophyta</taxon>
        <taxon>Embryophyta</taxon>
        <taxon>Tracheophyta</taxon>
        <taxon>Spermatophyta</taxon>
        <taxon>Magnoliopsida</taxon>
        <taxon>Liliopsida</taxon>
        <taxon>Zingiberales</taxon>
        <taxon>Musaceae</taxon>
        <taxon>Ensete</taxon>
    </lineage>
</organism>
<evidence type="ECO:0000256" key="1">
    <source>
        <dbReference type="SAM" id="MobiDB-lite"/>
    </source>
</evidence>
<accession>A0A426ZBL9</accession>
<sequence>MDRCLEDMRQVPHDEVGSLAGLTSVKSPLTRHIQEELVPSGFRLPYLAVFNGGADPNEHMSISQVTFVLDAQQPPSTSDKRKVSHNGSYRRPPLAIDPSIHDGAPTLQAFMVADREAIDQCARDAANAQPIDAEAMEERREES</sequence>
<evidence type="ECO:0000313" key="3">
    <source>
        <dbReference type="Proteomes" id="UP000287651"/>
    </source>
</evidence>